<feature type="transmembrane region" description="Helical" evidence="1">
    <location>
        <begin position="242"/>
        <end position="258"/>
    </location>
</feature>
<evidence type="ECO:0000256" key="1">
    <source>
        <dbReference type="SAM" id="Phobius"/>
    </source>
</evidence>
<feature type="transmembrane region" description="Helical" evidence="1">
    <location>
        <begin position="114"/>
        <end position="140"/>
    </location>
</feature>
<sequence length="323" mass="38120">MIMAYLMIKIVGPSLFNKFSKFTFPLIVLSLFLFTFQLLGESIFHSLAPKLNFLTQELQKQAGGWSLFVYTFNGFAVDRNSGFMWEPGAYAAILIFFLYYRLFINNFKVDIKVIIILIALFTTFSTAGYLALFVFIICYFTYHRKAIFPILLLPFAVIYGIYYYHSTDFLNDKIERYIDIGTASWEEESVDGERYMRMSRLGIFVASVEGAIYRPLGSGVLANKHTIEKYGNEYGPNFLAKVLQQWGWLGILFFYYALYKFTRHWCNSQLMTYSFLLSMSIVLFSNPFTFRYLMFCVVFFPFISENRYMEYYLNYKMKYIDRI</sequence>
<reference evidence="2 3" key="1">
    <citation type="submission" date="2018-08" db="EMBL/GenBank/DDBJ databases">
        <title>A genome reference for cultivated species of the human gut microbiota.</title>
        <authorList>
            <person name="Zou Y."/>
            <person name="Xue W."/>
            <person name="Luo G."/>
        </authorList>
    </citation>
    <scope>NUCLEOTIDE SEQUENCE [LARGE SCALE GENOMIC DNA]</scope>
    <source>
        <strain evidence="2 3">AF26-20BH</strain>
    </source>
</reference>
<keyword evidence="1" id="KW-1133">Transmembrane helix</keyword>
<keyword evidence="1" id="KW-0812">Transmembrane</keyword>
<comment type="caution">
    <text evidence="2">The sequence shown here is derived from an EMBL/GenBank/DDBJ whole genome shotgun (WGS) entry which is preliminary data.</text>
</comment>
<protein>
    <recommendedName>
        <fullName evidence="4">O-antigen ligase domain-containing protein</fullName>
    </recommendedName>
</protein>
<evidence type="ECO:0000313" key="2">
    <source>
        <dbReference type="EMBL" id="RGR13935.1"/>
    </source>
</evidence>
<feature type="transmembrane region" description="Helical" evidence="1">
    <location>
        <begin position="146"/>
        <end position="164"/>
    </location>
</feature>
<dbReference type="AlphaFoldDB" id="A0A412DNX4"/>
<dbReference type="EMBL" id="QRTW01000012">
    <property type="protein sequence ID" value="RGR13935.1"/>
    <property type="molecule type" value="Genomic_DNA"/>
</dbReference>
<feature type="transmembrane region" description="Helical" evidence="1">
    <location>
        <begin position="83"/>
        <end position="102"/>
    </location>
</feature>
<organism evidence="2 3">
    <name type="scientific">Bacteroides stercoris</name>
    <dbReference type="NCBI Taxonomy" id="46506"/>
    <lineage>
        <taxon>Bacteria</taxon>
        <taxon>Pseudomonadati</taxon>
        <taxon>Bacteroidota</taxon>
        <taxon>Bacteroidia</taxon>
        <taxon>Bacteroidales</taxon>
        <taxon>Bacteroidaceae</taxon>
        <taxon>Bacteroides</taxon>
    </lineage>
</organism>
<evidence type="ECO:0008006" key="4">
    <source>
        <dbReference type="Google" id="ProtNLM"/>
    </source>
</evidence>
<name>A0A412DNX4_BACSE</name>
<proteinExistence type="predicted"/>
<evidence type="ECO:0000313" key="3">
    <source>
        <dbReference type="Proteomes" id="UP000283310"/>
    </source>
</evidence>
<gene>
    <name evidence="2" type="ORF">DWY65_08520</name>
</gene>
<keyword evidence="1" id="KW-0472">Membrane</keyword>
<accession>A0A412DNX4</accession>
<dbReference type="Proteomes" id="UP000283310">
    <property type="component" value="Unassembled WGS sequence"/>
</dbReference>
<feature type="transmembrane region" description="Helical" evidence="1">
    <location>
        <begin position="201"/>
        <end position="222"/>
    </location>
</feature>